<reference evidence="11 12" key="1">
    <citation type="submission" date="2018-10" db="EMBL/GenBank/DDBJ databases">
        <title>Fifty Aureobasidium pullulans genomes reveal a recombining polyextremotolerant generalist.</title>
        <authorList>
            <person name="Gostincar C."/>
            <person name="Turk M."/>
            <person name="Zajc J."/>
            <person name="Gunde-Cimerman N."/>
        </authorList>
    </citation>
    <scope>NUCLEOTIDE SEQUENCE [LARGE SCALE GENOMIC DNA]</scope>
    <source>
        <strain evidence="11 12">EXF-6604</strain>
    </source>
</reference>
<dbReference type="InterPro" id="IPR001764">
    <property type="entry name" value="Glyco_hydro_3_N"/>
</dbReference>
<comment type="similarity">
    <text evidence="3">Belongs to the glycosyl hydrolase 3 family.</text>
</comment>
<dbReference type="Gene3D" id="3.20.20.300">
    <property type="entry name" value="Glycoside hydrolase, family 3, N-terminal domain"/>
    <property type="match status" value="1"/>
</dbReference>
<evidence type="ECO:0000256" key="4">
    <source>
        <dbReference type="ARBA" id="ARBA00012744"/>
    </source>
</evidence>
<keyword evidence="8" id="KW-0326">Glycosidase</keyword>
<dbReference type="EMBL" id="QZBD01000436">
    <property type="protein sequence ID" value="THY14597.1"/>
    <property type="molecule type" value="Genomic_DNA"/>
</dbReference>
<evidence type="ECO:0000256" key="8">
    <source>
        <dbReference type="ARBA" id="ARBA00023295"/>
    </source>
</evidence>
<dbReference type="GO" id="GO:0008422">
    <property type="term" value="F:beta-glucosidase activity"/>
    <property type="evidence" value="ECO:0007669"/>
    <property type="project" value="UniProtKB-EC"/>
</dbReference>
<evidence type="ECO:0000313" key="11">
    <source>
        <dbReference type="EMBL" id="THY14597.1"/>
    </source>
</evidence>
<organism evidence="11 12">
    <name type="scientific">Aureobasidium pullulans</name>
    <name type="common">Black yeast</name>
    <name type="synonym">Pullularia pullulans</name>
    <dbReference type="NCBI Taxonomy" id="5580"/>
    <lineage>
        <taxon>Eukaryota</taxon>
        <taxon>Fungi</taxon>
        <taxon>Dikarya</taxon>
        <taxon>Ascomycota</taxon>
        <taxon>Pezizomycotina</taxon>
        <taxon>Dothideomycetes</taxon>
        <taxon>Dothideomycetidae</taxon>
        <taxon>Dothideales</taxon>
        <taxon>Saccotheciaceae</taxon>
        <taxon>Aureobasidium</taxon>
    </lineage>
</organism>
<accession>A0A4S9KF23</accession>
<evidence type="ECO:0000256" key="5">
    <source>
        <dbReference type="ARBA" id="ARBA00022801"/>
    </source>
</evidence>
<dbReference type="SUPFAM" id="SSF51445">
    <property type="entry name" value="(Trans)glycosidases"/>
    <property type="match status" value="1"/>
</dbReference>
<keyword evidence="6" id="KW-0325">Glycoprotein</keyword>
<evidence type="ECO:0000256" key="3">
    <source>
        <dbReference type="ARBA" id="ARBA00005336"/>
    </source>
</evidence>
<dbReference type="InterPro" id="IPR002772">
    <property type="entry name" value="Glyco_hydro_3_C"/>
</dbReference>
<dbReference type="PANTHER" id="PTHR42715">
    <property type="entry name" value="BETA-GLUCOSIDASE"/>
    <property type="match status" value="1"/>
</dbReference>
<dbReference type="InterPro" id="IPR050288">
    <property type="entry name" value="Cellulose_deg_GH3"/>
</dbReference>
<evidence type="ECO:0000256" key="2">
    <source>
        <dbReference type="ARBA" id="ARBA00004987"/>
    </source>
</evidence>
<dbReference type="Gene3D" id="3.40.50.1700">
    <property type="entry name" value="Glycoside hydrolase family 3 C-terminal domain"/>
    <property type="match status" value="1"/>
</dbReference>
<keyword evidence="9" id="KW-0624">Polysaccharide degradation</keyword>
<evidence type="ECO:0000256" key="1">
    <source>
        <dbReference type="ARBA" id="ARBA00000448"/>
    </source>
</evidence>
<dbReference type="SMART" id="SM01217">
    <property type="entry name" value="Fn3_like"/>
    <property type="match status" value="1"/>
</dbReference>
<dbReference type="Proteomes" id="UP000306584">
    <property type="component" value="Unassembled WGS sequence"/>
</dbReference>
<keyword evidence="7" id="KW-0119">Carbohydrate metabolism</keyword>
<protein>
    <recommendedName>
        <fullName evidence="4">beta-glucosidase</fullName>
        <ecNumber evidence="4">3.2.1.21</ecNumber>
    </recommendedName>
</protein>
<dbReference type="PRINTS" id="PR00133">
    <property type="entry name" value="GLHYDRLASE3"/>
</dbReference>
<gene>
    <name evidence="11" type="ORF">D6D01_08082</name>
</gene>
<dbReference type="Gene3D" id="2.60.40.10">
    <property type="entry name" value="Immunoglobulins"/>
    <property type="match status" value="1"/>
</dbReference>
<evidence type="ECO:0000313" key="12">
    <source>
        <dbReference type="Proteomes" id="UP000306584"/>
    </source>
</evidence>
<comment type="catalytic activity">
    <reaction evidence="1">
        <text>Hydrolysis of terminal, non-reducing beta-D-glucosyl residues with release of beta-D-glucose.</text>
        <dbReference type="EC" id="3.2.1.21"/>
    </reaction>
</comment>
<keyword evidence="5 11" id="KW-0378">Hydrolase</keyword>
<dbReference type="InterPro" id="IPR036881">
    <property type="entry name" value="Glyco_hydro_3_C_sf"/>
</dbReference>
<dbReference type="AlphaFoldDB" id="A0A4S9KF23"/>
<dbReference type="Pfam" id="PF01915">
    <property type="entry name" value="Glyco_hydro_3_C"/>
    <property type="match status" value="1"/>
</dbReference>
<dbReference type="GO" id="GO:0009251">
    <property type="term" value="P:glucan catabolic process"/>
    <property type="evidence" value="ECO:0007669"/>
    <property type="project" value="TreeGrafter"/>
</dbReference>
<dbReference type="PANTHER" id="PTHR42715:SF3">
    <property type="entry name" value="BETA-GLUCOSIDASE B-RELATED"/>
    <property type="match status" value="1"/>
</dbReference>
<comment type="caution">
    <text evidence="11">The sequence shown here is derived from an EMBL/GenBank/DDBJ whole genome shotgun (WGS) entry which is preliminary data.</text>
</comment>
<evidence type="ECO:0000256" key="7">
    <source>
        <dbReference type="ARBA" id="ARBA00023277"/>
    </source>
</evidence>
<dbReference type="EC" id="3.2.1.21" evidence="4"/>
<name>A0A4S9KF23_AURPU</name>
<dbReference type="SUPFAM" id="SSF52279">
    <property type="entry name" value="Beta-D-glucan exohydrolase, C-terminal domain"/>
    <property type="match status" value="1"/>
</dbReference>
<dbReference type="InterPro" id="IPR017853">
    <property type="entry name" value="GH"/>
</dbReference>
<comment type="pathway">
    <text evidence="2">Glycan metabolism; cellulose degradation.</text>
</comment>
<evidence type="ECO:0000259" key="10">
    <source>
        <dbReference type="SMART" id="SM01217"/>
    </source>
</evidence>
<evidence type="ECO:0000256" key="6">
    <source>
        <dbReference type="ARBA" id="ARBA00023180"/>
    </source>
</evidence>
<evidence type="ECO:0000256" key="9">
    <source>
        <dbReference type="ARBA" id="ARBA00023326"/>
    </source>
</evidence>
<dbReference type="InterPro" id="IPR036962">
    <property type="entry name" value="Glyco_hydro_3_N_sf"/>
</dbReference>
<dbReference type="InterPro" id="IPR013783">
    <property type="entry name" value="Ig-like_fold"/>
</dbReference>
<dbReference type="Pfam" id="PF00933">
    <property type="entry name" value="Glyco_hydro_3"/>
    <property type="match status" value="1"/>
</dbReference>
<proteinExistence type="inferred from homology"/>
<dbReference type="Pfam" id="PF14310">
    <property type="entry name" value="Fn3-like"/>
    <property type="match status" value="1"/>
</dbReference>
<feature type="domain" description="Fibronectin type III-like" evidence="10">
    <location>
        <begin position="643"/>
        <end position="717"/>
    </location>
</feature>
<dbReference type="InterPro" id="IPR026891">
    <property type="entry name" value="Fn3-like"/>
</dbReference>
<sequence length="735" mass="81420">MLPLSRERPRCKITIYIHTMLTHFFRLVAQVNNDEITIEDAAAILSSLMTDDEHLALLQGNWSLTQYLSDNKASPYPASVVSRVGLPGIHIVDGVRQAFFTEFPSPLGRAASFDCHLEELIGEAIGIEVQAHGGNVYSGICLNVTRRSDWGRAHESYGEDPFVISRMGSAAARGARKHVMVAVRHFAMNSMEALREDGKITCDEKTMNELFLQHFKEVLYESGAEAVISAGNLVNGVACAENPALLNGILRQRWKLDNLVVASDCTWPVKSGTASIKAGLDLELPFSAGGRTQAVENALEHGTLNWSDIQVMTERVLRCQLRYYCRTIQMPTPDPEKIRCQRHIGLARRSVAESMVLLKNENNFLPLNGASQIKLSVLGVLADRVSTAHQFDTASHAQGPPGTSPLEELRKRHNLSVEYMDGSQKTHVINSALAANVIVLFIRPSSKCEPSLKRRRFSDYFKSRKERSLSQQREAMTGFRDRSHLTLDSSDLETAKAVLSVAGQKTVVVVEAGTSVTIPTFIRQKATAILFSSYGCRQYGKGLRDVLFGEQEPSGRLPFVLPDTEQQLLGKESTTSSHEFKYDDKWGYRKLQREQQKPAYPFGFGLGYSSFTLNSIWCSHPIIKSSFDMTVNATNIGTRASAVVIQIYASRRSRRDSASVSIISRSLIGFAKEVIKPGENSEIAVTCRISPLAEFRSSSSKMVVAEGEYDLFVSQYEGDAKALTSAFQILNEVDC</sequence>